<gene>
    <name evidence="1" type="ORF">NCTC5050_02983</name>
</gene>
<proteinExistence type="predicted"/>
<accession>A0A378ARS2</accession>
<sequence>MMLVENMTHQHLIRIANGGQVIGFVPLIEQSDVSHQLIFLVIGERNTRFIQQTRKFVEHGKYLQKIMSPGGANAYRAMNDKGER</sequence>
<reference evidence="1 2" key="1">
    <citation type="submission" date="2018-06" db="EMBL/GenBank/DDBJ databases">
        <authorList>
            <consortium name="Pathogen Informatics"/>
            <person name="Doyle S."/>
        </authorList>
    </citation>
    <scope>NUCLEOTIDE SEQUENCE [LARGE SCALE GENOMIC DNA]</scope>
    <source>
        <strain evidence="1 2">NCTC5050</strain>
    </source>
</reference>
<keyword evidence="2" id="KW-1185">Reference proteome</keyword>
<organism evidence="1 2">
    <name type="scientific">Klebsiella pneumoniae subsp. ozaenae</name>
    <dbReference type="NCBI Taxonomy" id="574"/>
    <lineage>
        <taxon>Bacteria</taxon>
        <taxon>Pseudomonadati</taxon>
        <taxon>Pseudomonadota</taxon>
        <taxon>Gammaproteobacteria</taxon>
        <taxon>Enterobacterales</taxon>
        <taxon>Enterobacteriaceae</taxon>
        <taxon>Klebsiella/Raoultella group</taxon>
        <taxon>Klebsiella</taxon>
        <taxon>Klebsiella pneumoniae complex</taxon>
    </lineage>
</organism>
<name>A0A378ARS2_KLEPO</name>
<dbReference type="Proteomes" id="UP000255382">
    <property type="component" value="Unassembled WGS sequence"/>
</dbReference>
<evidence type="ECO:0000313" key="1">
    <source>
        <dbReference type="EMBL" id="STV18725.1"/>
    </source>
</evidence>
<dbReference type="AlphaFoldDB" id="A0A378ARS2"/>
<evidence type="ECO:0000313" key="2">
    <source>
        <dbReference type="Proteomes" id="UP000255382"/>
    </source>
</evidence>
<dbReference type="EMBL" id="UGLZ01000005">
    <property type="protein sequence ID" value="STV18725.1"/>
    <property type="molecule type" value="Genomic_DNA"/>
</dbReference>
<protein>
    <submittedName>
        <fullName evidence="1">Uncharacterized protein</fullName>
    </submittedName>
</protein>